<evidence type="ECO:0000256" key="3">
    <source>
        <dbReference type="ARBA" id="ARBA00023163"/>
    </source>
</evidence>
<feature type="domain" description="HTH lacI-type" evidence="4">
    <location>
        <begin position="18"/>
        <end position="72"/>
    </location>
</feature>
<accession>A0A963Z3S4</accession>
<proteinExistence type="predicted"/>
<evidence type="ECO:0000313" key="5">
    <source>
        <dbReference type="EMBL" id="MCB8882247.1"/>
    </source>
</evidence>
<dbReference type="InterPro" id="IPR000843">
    <property type="entry name" value="HTH_LacI"/>
</dbReference>
<dbReference type="CDD" id="cd01392">
    <property type="entry name" value="HTH_LacI"/>
    <property type="match status" value="1"/>
</dbReference>
<evidence type="ECO:0000256" key="1">
    <source>
        <dbReference type="ARBA" id="ARBA00023015"/>
    </source>
</evidence>
<dbReference type="Pfam" id="PF13377">
    <property type="entry name" value="Peripla_BP_3"/>
    <property type="match status" value="1"/>
</dbReference>
<sequence length="345" mass="35902">MTGTMDHPTTGRSTARRTTLTEVAQQAGVSEITVSRVLRDSGPIAPATRDRVMAAVRALGYVPNRVAGTLASSGSNLVGIVLPSLANIVFPEVLRGAAGPLATMGYQPVIAVTEYDIAREETLIESLLSWRPAGLIVTGLEHTPRAEAMLRNAGVRVAELMDSDGTGIDIIVGFSNAEAGRIAARHLLSRGYRRFGYVGHGGGATIGADLRAGKRWTGFTTTLAAAGHPPLDKEIVDAPSSIAAGRCGLAELLARSPHLDAIYFSNDDMALGGYFHCLANGIAVPGQLALFGHNALDVGQVAPQPLSTVRTARLKIGEIAARLVCGDAPSQKVDVGVELVEGATA</sequence>
<dbReference type="Pfam" id="PF00356">
    <property type="entry name" value="LacI"/>
    <property type="match status" value="1"/>
</dbReference>
<evidence type="ECO:0000259" key="4">
    <source>
        <dbReference type="PROSITE" id="PS50932"/>
    </source>
</evidence>
<dbReference type="Gene3D" id="3.40.50.2300">
    <property type="match status" value="2"/>
</dbReference>
<dbReference type="GO" id="GO:0000976">
    <property type="term" value="F:transcription cis-regulatory region binding"/>
    <property type="evidence" value="ECO:0007669"/>
    <property type="project" value="TreeGrafter"/>
</dbReference>
<evidence type="ECO:0000313" key="6">
    <source>
        <dbReference type="Proteomes" id="UP000721844"/>
    </source>
</evidence>
<dbReference type="Proteomes" id="UP000721844">
    <property type="component" value="Unassembled WGS sequence"/>
</dbReference>
<dbReference type="PANTHER" id="PTHR30146:SF33">
    <property type="entry name" value="TRANSCRIPTIONAL REGULATOR"/>
    <property type="match status" value="1"/>
</dbReference>
<dbReference type="InterPro" id="IPR046335">
    <property type="entry name" value="LacI/GalR-like_sensor"/>
</dbReference>
<dbReference type="AlphaFoldDB" id="A0A963Z3S4"/>
<protein>
    <submittedName>
        <fullName evidence="5">LacI family DNA-binding transcriptional regulator</fullName>
    </submittedName>
</protein>
<evidence type="ECO:0000256" key="2">
    <source>
        <dbReference type="ARBA" id="ARBA00023125"/>
    </source>
</evidence>
<dbReference type="SUPFAM" id="SSF47413">
    <property type="entry name" value="lambda repressor-like DNA-binding domains"/>
    <property type="match status" value="1"/>
</dbReference>
<dbReference type="Gene3D" id="1.10.260.40">
    <property type="entry name" value="lambda repressor-like DNA-binding domains"/>
    <property type="match status" value="1"/>
</dbReference>
<dbReference type="PANTHER" id="PTHR30146">
    <property type="entry name" value="LACI-RELATED TRANSCRIPTIONAL REPRESSOR"/>
    <property type="match status" value="1"/>
</dbReference>
<reference evidence="5 6" key="1">
    <citation type="journal article" date="2021" name="Microorganisms">
        <title>Acidisoma silvae sp. nov. and Acidisomacellulosilytica sp. nov., Two Acidophilic Bacteria Isolated from Decaying Wood, Hydrolyzing Cellulose and Producing Poly-3-hydroxybutyrate.</title>
        <authorList>
            <person name="Mieszkin S."/>
            <person name="Pouder E."/>
            <person name="Uroz S."/>
            <person name="Simon-Colin C."/>
            <person name="Alain K."/>
        </authorList>
    </citation>
    <scope>NUCLEOTIDE SEQUENCE [LARGE SCALE GENOMIC DNA]</scope>
    <source>
        <strain evidence="5 6">HW T5.17</strain>
    </source>
</reference>
<keyword evidence="6" id="KW-1185">Reference proteome</keyword>
<keyword evidence="2 5" id="KW-0238">DNA-binding</keyword>
<keyword evidence="1" id="KW-0805">Transcription regulation</keyword>
<dbReference type="EMBL" id="JAESVA010000006">
    <property type="protein sequence ID" value="MCB8882247.1"/>
    <property type="molecule type" value="Genomic_DNA"/>
</dbReference>
<dbReference type="CDD" id="cd01575">
    <property type="entry name" value="PBP1_GntR"/>
    <property type="match status" value="1"/>
</dbReference>
<keyword evidence="3" id="KW-0804">Transcription</keyword>
<gene>
    <name evidence="5" type="ORF">ACELLULO517_18515</name>
</gene>
<dbReference type="SMART" id="SM00354">
    <property type="entry name" value="HTH_LACI"/>
    <property type="match status" value="1"/>
</dbReference>
<dbReference type="InterPro" id="IPR010982">
    <property type="entry name" value="Lambda_DNA-bd_dom_sf"/>
</dbReference>
<dbReference type="GO" id="GO:0003700">
    <property type="term" value="F:DNA-binding transcription factor activity"/>
    <property type="evidence" value="ECO:0007669"/>
    <property type="project" value="TreeGrafter"/>
</dbReference>
<dbReference type="SUPFAM" id="SSF53822">
    <property type="entry name" value="Periplasmic binding protein-like I"/>
    <property type="match status" value="1"/>
</dbReference>
<comment type="caution">
    <text evidence="5">The sequence shown here is derived from an EMBL/GenBank/DDBJ whole genome shotgun (WGS) entry which is preliminary data.</text>
</comment>
<dbReference type="PROSITE" id="PS50932">
    <property type="entry name" value="HTH_LACI_2"/>
    <property type="match status" value="1"/>
</dbReference>
<dbReference type="InterPro" id="IPR028082">
    <property type="entry name" value="Peripla_BP_I"/>
</dbReference>
<dbReference type="RefSeq" id="WP_227308910.1">
    <property type="nucleotide sequence ID" value="NZ_JAESVA010000006.1"/>
</dbReference>
<name>A0A963Z3S4_9PROT</name>
<organism evidence="5 6">
    <name type="scientific">Acidisoma cellulosilyticum</name>
    <dbReference type="NCBI Taxonomy" id="2802395"/>
    <lineage>
        <taxon>Bacteria</taxon>
        <taxon>Pseudomonadati</taxon>
        <taxon>Pseudomonadota</taxon>
        <taxon>Alphaproteobacteria</taxon>
        <taxon>Acetobacterales</taxon>
        <taxon>Acidocellaceae</taxon>
        <taxon>Acidisoma</taxon>
    </lineage>
</organism>
<dbReference type="PROSITE" id="PS00356">
    <property type="entry name" value="HTH_LACI_1"/>
    <property type="match status" value="1"/>
</dbReference>